<reference evidence="1" key="2">
    <citation type="journal article" date="2016" name="Fungal Biol.">
        <title>Ochratoxin A production by Penicillium thymicola.</title>
        <authorList>
            <person name="Nguyen H.D.T."/>
            <person name="McMullin D.R."/>
            <person name="Ponomareva E."/>
            <person name="Riley R."/>
            <person name="Pomraning K.R."/>
            <person name="Baker S.E."/>
            <person name="Seifert K.A."/>
        </authorList>
    </citation>
    <scope>NUCLEOTIDE SEQUENCE</scope>
    <source>
        <strain evidence="1">DAOM 180753</strain>
    </source>
</reference>
<evidence type="ECO:0000313" key="2">
    <source>
        <dbReference type="Proteomes" id="UP001227192"/>
    </source>
</evidence>
<dbReference type="AlphaFoldDB" id="A0AAI9X7Q9"/>
<gene>
    <name evidence="1" type="ORF">VN97_g7035</name>
</gene>
<protein>
    <submittedName>
        <fullName evidence="1">Uncharacterized protein</fullName>
    </submittedName>
</protein>
<dbReference type="Proteomes" id="UP001227192">
    <property type="component" value="Unassembled WGS sequence"/>
</dbReference>
<keyword evidence="2" id="KW-1185">Reference proteome</keyword>
<dbReference type="EMBL" id="LACB01000216">
    <property type="protein sequence ID" value="KAJ9486298.1"/>
    <property type="molecule type" value="Genomic_DNA"/>
</dbReference>
<comment type="caution">
    <text evidence="1">The sequence shown here is derived from an EMBL/GenBank/DDBJ whole genome shotgun (WGS) entry which is preliminary data.</text>
</comment>
<sequence length="80" mass="9002">MIEVVVSSLPIVLKPKPATVSLRWVVDQREYSQSADCPAAGARHGQSSWYRVNTRWEKAEEELLIDKTNNAGVYIPCETI</sequence>
<evidence type="ECO:0000313" key="1">
    <source>
        <dbReference type="EMBL" id="KAJ9486298.1"/>
    </source>
</evidence>
<proteinExistence type="predicted"/>
<accession>A0AAI9X7Q9</accession>
<name>A0AAI9X7Q9_PENTH</name>
<reference evidence="1" key="1">
    <citation type="submission" date="2015-06" db="EMBL/GenBank/DDBJ databases">
        <authorList>
            <person name="Nguyen H."/>
        </authorList>
    </citation>
    <scope>NUCLEOTIDE SEQUENCE</scope>
    <source>
        <strain evidence="1">DAOM 180753</strain>
    </source>
</reference>
<organism evidence="1 2">
    <name type="scientific">Penicillium thymicola</name>
    <dbReference type="NCBI Taxonomy" id="293382"/>
    <lineage>
        <taxon>Eukaryota</taxon>
        <taxon>Fungi</taxon>
        <taxon>Dikarya</taxon>
        <taxon>Ascomycota</taxon>
        <taxon>Pezizomycotina</taxon>
        <taxon>Eurotiomycetes</taxon>
        <taxon>Eurotiomycetidae</taxon>
        <taxon>Eurotiales</taxon>
        <taxon>Aspergillaceae</taxon>
        <taxon>Penicillium</taxon>
    </lineage>
</organism>